<dbReference type="OrthoDB" id="5198202at2"/>
<dbReference type="GO" id="GO:0016020">
    <property type="term" value="C:membrane"/>
    <property type="evidence" value="ECO:0007669"/>
    <property type="project" value="UniProtKB-SubCell"/>
</dbReference>
<keyword evidence="3 6" id="KW-1133">Transmembrane helix</keyword>
<protein>
    <submittedName>
        <fullName evidence="8">Uncharacterized membrane protein YgaE, UPF0421/DUF939 family</fullName>
    </submittedName>
</protein>
<evidence type="ECO:0000256" key="2">
    <source>
        <dbReference type="ARBA" id="ARBA00022692"/>
    </source>
</evidence>
<dbReference type="AlphaFoldDB" id="A0A1A8ZX08"/>
<keyword evidence="2 6" id="KW-0812">Transmembrane</keyword>
<evidence type="ECO:0000313" key="9">
    <source>
        <dbReference type="Proteomes" id="UP000199385"/>
    </source>
</evidence>
<evidence type="ECO:0000256" key="4">
    <source>
        <dbReference type="ARBA" id="ARBA00023136"/>
    </source>
</evidence>
<dbReference type="InterPro" id="IPR049453">
    <property type="entry name" value="Memb_transporter_dom"/>
</dbReference>
<organism evidence="8 9">
    <name type="scientific">Micromonospora auratinigra</name>
    <dbReference type="NCBI Taxonomy" id="261654"/>
    <lineage>
        <taxon>Bacteria</taxon>
        <taxon>Bacillati</taxon>
        <taxon>Actinomycetota</taxon>
        <taxon>Actinomycetes</taxon>
        <taxon>Micromonosporales</taxon>
        <taxon>Micromonosporaceae</taxon>
        <taxon>Micromonospora</taxon>
    </lineage>
</organism>
<evidence type="ECO:0000259" key="7">
    <source>
        <dbReference type="Pfam" id="PF13515"/>
    </source>
</evidence>
<sequence length="415" mass="44193">MISLQAGLAAAVSAFLAQRFLGPGAHVFAPAAAVGTIATALGQRARRTFELLGGVGLGIVVADTFRLWFGAGPWQTGAIVTLAIACALLLTGRGGALVGQAGGTAVLVATLAPHERNVEVPRIVDALLGGAVGLAVVALLLPIDPIRVLNRFASPVFATLAAQLRQVARALRDGDEGTATRALDALRAADDDVGRLNDSLSGAQEVITLAPARWPRRMQFERYSEGVQHLRFLLLFTRALARWAALAEREGERVPAALPESIGRLSSAVERLGTDLRRNGDPEQVRALTGDSVERAGRAWCERLGPYGSALFTNLRTAAGELLQATGCTPQEANRMVRLAVAKAEREHRPVGRGGPDGSPGVARARRPDRRRGDHRALRRPRRSRAAIGSARRPVSAPWAARRVIPPRADRPARR</sequence>
<proteinExistence type="predicted"/>
<feature type="transmembrane region" description="Helical" evidence="6">
    <location>
        <begin position="81"/>
        <end position="103"/>
    </location>
</feature>
<gene>
    <name evidence="8" type="ORF">GA0070611_4048</name>
</gene>
<feature type="transmembrane region" description="Helical" evidence="6">
    <location>
        <begin position="51"/>
        <end position="69"/>
    </location>
</feature>
<keyword evidence="4 6" id="KW-0472">Membrane</keyword>
<dbReference type="Proteomes" id="UP000199385">
    <property type="component" value="Chromosome I"/>
</dbReference>
<evidence type="ECO:0000256" key="3">
    <source>
        <dbReference type="ARBA" id="ARBA00022989"/>
    </source>
</evidence>
<evidence type="ECO:0000256" key="6">
    <source>
        <dbReference type="SAM" id="Phobius"/>
    </source>
</evidence>
<evidence type="ECO:0000256" key="1">
    <source>
        <dbReference type="ARBA" id="ARBA00004141"/>
    </source>
</evidence>
<dbReference type="Pfam" id="PF13515">
    <property type="entry name" value="FUSC_2"/>
    <property type="match status" value="1"/>
</dbReference>
<dbReference type="PATRIC" id="fig|261654.4.peg.4113"/>
<keyword evidence="9" id="KW-1185">Reference proteome</keyword>
<dbReference type="EMBL" id="LT594323">
    <property type="protein sequence ID" value="SBT48368.1"/>
    <property type="molecule type" value="Genomic_DNA"/>
</dbReference>
<feature type="region of interest" description="Disordered" evidence="5">
    <location>
        <begin position="344"/>
        <end position="415"/>
    </location>
</feature>
<evidence type="ECO:0000313" key="8">
    <source>
        <dbReference type="EMBL" id="SBT48368.1"/>
    </source>
</evidence>
<evidence type="ECO:0000256" key="5">
    <source>
        <dbReference type="SAM" id="MobiDB-lite"/>
    </source>
</evidence>
<accession>A0A1A8ZX08</accession>
<dbReference type="RefSeq" id="WP_091673168.1">
    <property type="nucleotide sequence ID" value="NZ_LT594323.1"/>
</dbReference>
<comment type="subcellular location">
    <subcellularLocation>
        <location evidence="1">Membrane</location>
        <topology evidence="1">Multi-pass membrane protein</topology>
    </subcellularLocation>
</comment>
<name>A0A1A8ZX08_9ACTN</name>
<feature type="domain" description="Integral membrane bound transporter" evidence="7">
    <location>
        <begin position="15"/>
        <end position="136"/>
    </location>
</feature>
<reference evidence="9" key="1">
    <citation type="submission" date="2016-06" db="EMBL/GenBank/DDBJ databases">
        <authorList>
            <person name="Varghese N."/>
            <person name="Submissions Spin"/>
        </authorList>
    </citation>
    <scope>NUCLEOTIDE SEQUENCE [LARGE SCALE GENOMIC DNA]</scope>
    <source>
        <strain evidence="9">DSM 44815</strain>
    </source>
</reference>
<dbReference type="STRING" id="261654.GA0070611_4048"/>
<feature type="transmembrane region" description="Helical" evidence="6">
    <location>
        <begin position="123"/>
        <end position="143"/>
    </location>
</feature>